<keyword evidence="3" id="KW-1185">Reference proteome</keyword>
<keyword evidence="1" id="KW-0472">Membrane</keyword>
<organism evidence="2 3">
    <name type="scientific">Clostridium isatidis</name>
    <dbReference type="NCBI Taxonomy" id="182773"/>
    <lineage>
        <taxon>Bacteria</taxon>
        <taxon>Bacillati</taxon>
        <taxon>Bacillota</taxon>
        <taxon>Clostridia</taxon>
        <taxon>Eubacteriales</taxon>
        <taxon>Clostridiaceae</taxon>
        <taxon>Clostridium</taxon>
    </lineage>
</organism>
<dbReference type="PANTHER" id="PTHR40078:SF1">
    <property type="entry name" value="INTEGRAL MEMBRANE PROTEIN"/>
    <property type="match status" value="1"/>
</dbReference>
<accession>A0A343JFX1</accession>
<dbReference type="InterPro" id="IPR038750">
    <property type="entry name" value="YczE/YyaS-like"/>
</dbReference>
<evidence type="ECO:0000313" key="2">
    <source>
        <dbReference type="EMBL" id="ASW44429.1"/>
    </source>
</evidence>
<proteinExistence type="predicted"/>
<dbReference type="PANTHER" id="PTHR40078">
    <property type="entry name" value="INTEGRAL MEMBRANE PROTEIN-RELATED"/>
    <property type="match status" value="1"/>
</dbReference>
<feature type="transmembrane region" description="Helical" evidence="1">
    <location>
        <begin position="159"/>
        <end position="183"/>
    </location>
</feature>
<feature type="transmembrane region" description="Helical" evidence="1">
    <location>
        <begin position="72"/>
        <end position="90"/>
    </location>
</feature>
<dbReference type="EMBL" id="CP016786">
    <property type="protein sequence ID" value="ASW44429.1"/>
    <property type="molecule type" value="Genomic_DNA"/>
</dbReference>
<sequence length="226" mass="24424">MGNVLKKILRLIWGIILCGSSTVFMLNSNIGLLPWDIFHEGISNVTGITIGEASIIVSFIVFLLSMATGEKVGVGSIVNVFLAGWVIDFLNYINIIPKADHIFTGIIMVVTGLFLLAYGCYLYMSCGLGCGPRDSLLVGLNKKLNKSINLIKTVMEVTVLLIGILLGGSFGLGTVISALGTGYTMELIFKLKKINAAKIKQKSLIDSLHDLKTFFCLLSTKKSSIN</sequence>
<feature type="transmembrane region" description="Helical" evidence="1">
    <location>
        <begin position="102"/>
        <end position="124"/>
    </location>
</feature>
<name>A0A343JFX1_9CLOT</name>
<evidence type="ECO:0000313" key="3">
    <source>
        <dbReference type="Proteomes" id="UP000264883"/>
    </source>
</evidence>
<evidence type="ECO:0000256" key="1">
    <source>
        <dbReference type="SAM" id="Phobius"/>
    </source>
</evidence>
<protein>
    <recommendedName>
        <fullName evidence="4">YitT family protein</fullName>
    </recommendedName>
</protein>
<reference evidence="2 3" key="1">
    <citation type="submission" date="2016-08" db="EMBL/GenBank/DDBJ databases">
        <title>Complete Genome Sequence Of The Indigo Reducing Clostridium isatidis DSM15098.</title>
        <authorList>
            <person name="Little G.T."/>
            <person name="Minton N.P."/>
        </authorList>
    </citation>
    <scope>NUCLEOTIDE SEQUENCE [LARGE SCALE GENOMIC DNA]</scope>
    <source>
        <strain evidence="2 3">DSM 15098</strain>
    </source>
</reference>
<dbReference type="Pfam" id="PF19700">
    <property type="entry name" value="DUF6198"/>
    <property type="match status" value="1"/>
</dbReference>
<keyword evidence="1" id="KW-1133">Transmembrane helix</keyword>
<feature type="transmembrane region" description="Helical" evidence="1">
    <location>
        <begin position="45"/>
        <end position="66"/>
    </location>
</feature>
<keyword evidence="1" id="KW-0812">Transmembrane</keyword>
<dbReference type="KEGG" id="cia:BEN51_02125"/>
<feature type="transmembrane region" description="Helical" evidence="1">
    <location>
        <begin position="12"/>
        <end position="33"/>
    </location>
</feature>
<dbReference type="Proteomes" id="UP000264883">
    <property type="component" value="Chromosome"/>
</dbReference>
<gene>
    <name evidence="2" type="ORF">BEN51_02125</name>
</gene>
<dbReference type="OrthoDB" id="154912at2"/>
<dbReference type="AlphaFoldDB" id="A0A343JFX1"/>
<evidence type="ECO:0008006" key="4">
    <source>
        <dbReference type="Google" id="ProtNLM"/>
    </source>
</evidence>